<keyword evidence="1" id="KW-1133">Transmembrane helix</keyword>
<keyword evidence="1" id="KW-0812">Transmembrane</keyword>
<keyword evidence="3" id="KW-1185">Reference proteome</keyword>
<dbReference type="OrthoDB" id="9985152at2"/>
<keyword evidence="1" id="KW-0472">Membrane</keyword>
<dbReference type="RefSeq" id="WP_013819122.1">
    <property type="nucleotide sequence ID" value="NC_015572.1"/>
</dbReference>
<accession>F9ZWN8</accession>
<evidence type="ECO:0000313" key="3">
    <source>
        <dbReference type="Proteomes" id="UP000008888"/>
    </source>
</evidence>
<reference key="2">
    <citation type="submission" date="2011-05" db="EMBL/GenBank/DDBJ databases">
        <title>Complete genome sequence of the aerobic marine methanotroph Methylomonas methanica MC09.</title>
        <authorList>
            <person name="Boden R."/>
            <person name="Cunliffe M."/>
            <person name="Scanlan J."/>
            <person name="Moussard H."/>
            <person name="Kits K.D."/>
            <person name="Klotz M."/>
            <person name="Jetten M."/>
            <person name="Vuilleumier S."/>
            <person name="Han J."/>
            <person name="Peters L."/>
            <person name="Mikhailova N."/>
            <person name="Teshima H."/>
            <person name="Tapia R."/>
            <person name="Kyrpides N."/>
            <person name="Ivanova N."/>
            <person name="Pagani I."/>
            <person name="Cheng J.-F."/>
            <person name="Goodwin L."/>
            <person name="Han C."/>
            <person name="Hauser L."/>
            <person name="Land M."/>
            <person name="Lapidus A."/>
            <person name="Lucas S."/>
            <person name="Pitluck S."/>
            <person name="Woyke T."/>
            <person name="Stein L.Y."/>
            <person name="Murrell C."/>
        </authorList>
    </citation>
    <scope>NUCLEOTIDE SEQUENCE</scope>
    <source>
        <strain>MC09</strain>
    </source>
</reference>
<feature type="transmembrane region" description="Helical" evidence="1">
    <location>
        <begin position="184"/>
        <end position="204"/>
    </location>
</feature>
<gene>
    <name evidence="2" type="ordered locus">Metme_2493</name>
</gene>
<dbReference type="KEGG" id="mmt:Metme_2493"/>
<reference evidence="2 3" key="1">
    <citation type="journal article" date="2011" name="J. Bacteriol.">
        <title>Complete Genome Sequence of the Aerobic Marine Methanotroph Methylomonas methanica MC09.</title>
        <authorList>
            <person name="Boden R."/>
            <person name="Cunliffe M."/>
            <person name="Scanlan J."/>
            <person name="Moussard H."/>
            <person name="Kits K.D."/>
            <person name="Klotz M.G."/>
            <person name="Jetten M.S."/>
            <person name="Vuilleumier S."/>
            <person name="Han J."/>
            <person name="Peters L."/>
            <person name="Mikhailova N."/>
            <person name="Teshima H."/>
            <person name="Tapia R."/>
            <person name="Kyrpides N."/>
            <person name="Ivanova N."/>
            <person name="Pagani I."/>
            <person name="Cheng J.F."/>
            <person name="Goodwin L."/>
            <person name="Han C."/>
            <person name="Hauser L."/>
            <person name="Land M.L."/>
            <person name="Lapidus A."/>
            <person name="Lucas S."/>
            <person name="Pitluck S."/>
            <person name="Woyke T."/>
            <person name="Stein L."/>
            <person name="Murrell J.C."/>
        </authorList>
    </citation>
    <scope>NUCLEOTIDE SEQUENCE [LARGE SCALE GENOMIC DNA]</scope>
    <source>
        <strain evidence="2 3">MC09</strain>
    </source>
</reference>
<proteinExistence type="predicted"/>
<reference evidence="3" key="3">
    <citation type="submission" date="2011-05" db="EMBL/GenBank/DDBJ databases">
        <title>Complete sequence of Methylomonas methanica MC09.</title>
        <authorList>
            <consortium name="US DOE Joint Genome Institute"/>
            <person name="Lucas S."/>
            <person name="Han J."/>
            <person name="Lapidus A."/>
            <person name="Cheng J.-F."/>
            <person name="Goodwin L."/>
            <person name="Pitluck S."/>
            <person name="Peters L."/>
            <person name="Mikhailova N."/>
            <person name="Teshima H."/>
            <person name="Han C."/>
            <person name="Tapia R."/>
            <person name="Land M."/>
            <person name="Hauser L."/>
            <person name="Kyrpides N."/>
            <person name="Ivanova N."/>
            <person name="Pagani I."/>
            <person name="Stein L."/>
            <person name="Woyke T."/>
        </authorList>
    </citation>
    <scope>NUCLEOTIDE SEQUENCE [LARGE SCALE GENOMIC DNA]</scope>
    <source>
        <strain evidence="3">MC09</strain>
    </source>
</reference>
<feature type="transmembrane region" description="Helical" evidence="1">
    <location>
        <begin position="9"/>
        <end position="29"/>
    </location>
</feature>
<protein>
    <submittedName>
        <fullName evidence="2">Uncharacterized protein</fullName>
    </submittedName>
</protein>
<name>F9ZWN8_METMM</name>
<evidence type="ECO:0000313" key="2">
    <source>
        <dbReference type="EMBL" id="AEG00885.1"/>
    </source>
</evidence>
<organism evidence="2 3">
    <name type="scientific">Methylomonas methanica (strain DSM 25384 / MC09)</name>
    <dbReference type="NCBI Taxonomy" id="857087"/>
    <lineage>
        <taxon>Bacteria</taxon>
        <taxon>Pseudomonadati</taxon>
        <taxon>Pseudomonadota</taxon>
        <taxon>Gammaproteobacteria</taxon>
        <taxon>Methylococcales</taxon>
        <taxon>Methylococcaceae</taxon>
        <taxon>Methylomonas</taxon>
    </lineage>
</organism>
<dbReference type="EMBL" id="CP002738">
    <property type="protein sequence ID" value="AEG00885.1"/>
    <property type="molecule type" value="Genomic_DNA"/>
</dbReference>
<dbReference type="Proteomes" id="UP000008888">
    <property type="component" value="Chromosome"/>
</dbReference>
<dbReference type="HOGENOM" id="CLU_1319692_0_0_6"/>
<feature type="transmembrane region" description="Helical" evidence="1">
    <location>
        <begin position="49"/>
        <end position="71"/>
    </location>
</feature>
<sequence>MKNEHQNNFIYFLLNIFFIYNPVSLLNRARKDFLMAWRNYREAFGGKVIIVYFISIFSLIFLVANLNDYIFNPPLTMEQMNKDAGSLIRFDKARKGPAYSLLLDFNGETKSFTLYLGQNREQKKAVLSDCLGKNVTVWSERQFVLFFWKKNAEQIACNGKYFFKDSEIEGRYYRGVEIREKSPSWILIEAITGLGPLLYIWIYYRNNN</sequence>
<evidence type="ECO:0000256" key="1">
    <source>
        <dbReference type="SAM" id="Phobius"/>
    </source>
</evidence>
<dbReference type="AlphaFoldDB" id="F9ZWN8"/>